<dbReference type="SUPFAM" id="SSF53850">
    <property type="entry name" value="Periplasmic binding protein-like II"/>
    <property type="match status" value="1"/>
</dbReference>
<dbReference type="Proteomes" id="UP000077177">
    <property type="component" value="Chromosome"/>
</dbReference>
<dbReference type="EMBL" id="CP011390">
    <property type="protein sequence ID" value="ANE52353.1"/>
    <property type="molecule type" value="Genomic_DNA"/>
</dbReference>
<gene>
    <name evidence="3" type="ORF">SY85_19560</name>
</gene>
<dbReference type="KEGG" id="fla:SY85_19560"/>
<sequence>MKKILVTLLVLITFTGFSQNLRLAVYQYADNPRIKNIQPLADLLQQKLGIQASVKSYPTVPAFIEAIQKGEVDIAFINTFGYLLLQASSKHYPMEPKVALTVPDPDDNYKTVFIARAQSPIQQLKDVTTFGKQTRLGLVAIGSTSGNLVPRLALTRIGVTNAEQQFQSVMYTGTHAKAIQALLSNQVDLAAMGNSEYAKLDSISKLQLRPIWISTEIPLGPVLFNKKLSKSLQQQIEQVLLTVHEQAPAVLESIKAAWTEAKQATHFDKTHGETYLPFLNQFGSMKSIEPILKQFAN</sequence>
<evidence type="ECO:0000256" key="1">
    <source>
        <dbReference type="ARBA" id="ARBA00007162"/>
    </source>
</evidence>
<keyword evidence="4" id="KW-1185">Reference proteome</keyword>
<dbReference type="PANTHER" id="PTHR35841:SF1">
    <property type="entry name" value="PHOSPHONATES-BINDING PERIPLASMIC PROTEIN"/>
    <property type="match status" value="1"/>
</dbReference>
<keyword evidence="2" id="KW-0732">Signal</keyword>
<dbReference type="AlphaFoldDB" id="A0A172U001"/>
<dbReference type="GO" id="GO:0043190">
    <property type="term" value="C:ATP-binding cassette (ABC) transporter complex"/>
    <property type="evidence" value="ECO:0007669"/>
    <property type="project" value="InterPro"/>
</dbReference>
<dbReference type="RefSeq" id="WP_066406726.1">
    <property type="nucleotide sequence ID" value="NZ_CP011390.1"/>
</dbReference>
<dbReference type="Gene3D" id="3.40.190.10">
    <property type="entry name" value="Periplasmic binding protein-like II"/>
    <property type="match status" value="2"/>
</dbReference>
<dbReference type="STRING" id="1492898.SY85_19560"/>
<protein>
    <recommendedName>
        <fullName evidence="5">Phosphonate ABC transporter substrate-binding protein</fullName>
    </recommendedName>
</protein>
<dbReference type="Pfam" id="PF12974">
    <property type="entry name" value="Phosphonate-bd"/>
    <property type="match status" value="1"/>
</dbReference>
<name>A0A172U001_9BACT</name>
<accession>A0A172U001</accession>
<proteinExistence type="inferred from homology"/>
<dbReference type="GO" id="GO:0055085">
    <property type="term" value="P:transmembrane transport"/>
    <property type="evidence" value="ECO:0007669"/>
    <property type="project" value="InterPro"/>
</dbReference>
<organism evidence="3 4">
    <name type="scientific">Flavisolibacter tropicus</name>
    <dbReference type="NCBI Taxonomy" id="1492898"/>
    <lineage>
        <taxon>Bacteria</taxon>
        <taxon>Pseudomonadati</taxon>
        <taxon>Bacteroidota</taxon>
        <taxon>Chitinophagia</taxon>
        <taxon>Chitinophagales</taxon>
        <taxon>Chitinophagaceae</taxon>
        <taxon>Flavisolibacter</taxon>
    </lineage>
</organism>
<comment type="similarity">
    <text evidence="1">Belongs to the phosphate/phosphite/phosphonate binding protein family.</text>
</comment>
<evidence type="ECO:0008006" key="5">
    <source>
        <dbReference type="Google" id="ProtNLM"/>
    </source>
</evidence>
<dbReference type="PANTHER" id="PTHR35841">
    <property type="entry name" value="PHOSPHONATES-BINDING PERIPLASMIC PROTEIN"/>
    <property type="match status" value="1"/>
</dbReference>
<evidence type="ECO:0000313" key="4">
    <source>
        <dbReference type="Proteomes" id="UP000077177"/>
    </source>
</evidence>
<reference evidence="3 4" key="2">
    <citation type="journal article" date="2016" name="Int. J. Syst. Evol. Microbiol.">
        <title>Flavisolibacter tropicus sp. nov., isolated from tropical soil.</title>
        <authorList>
            <person name="Lee J.J."/>
            <person name="Kang M.S."/>
            <person name="Kim G.S."/>
            <person name="Lee C.S."/>
            <person name="Lim S."/>
            <person name="Lee J."/>
            <person name="Roh S.H."/>
            <person name="Kang H."/>
            <person name="Ha J.M."/>
            <person name="Bae S."/>
            <person name="Jung H.Y."/>
            <person name="Kim M.K."/>
        </authorList>
    </citation>
    <scope>NUCLEOTIDE SEQUENCE [LARGE SCALE GENOMIC DNA]</scope>
    <source>
        <strain evidence="3 4">LCS9</strain>
    </source>
</reference>
<dbReference type="NCBIfam" id="TIGR01098">
    <property type="entry name" value="3A0109s03R"/>
    <property type="match status" value="1"/>
</dbReference>
<evidence type="ECO:0000256" key="2">
    <source>
        <dbReference type="ARBA" id="ARBA00022729"/>
    </source>
</evidence>
<evidence type="ECO:0000313" key="3">
    <source>
        <dbReference type="EMBL" id="ANE52353.1"/>
    </source>
</evidence>
<dbReference type="InterPro" id="IPR005770">
    <property type="entry name" value="PhnD"/>
</dbReference>
<dbReference type="OrthoDB" id="9781943at2"/>
<reference evidence="4" key="1">
    <citation type="submission" date="2015-01" db="EMBL/GenBank/DDBJ databases">
        <title>Flavisolibacter sp./LCS9/ whole genome sequencing.</title>
        <authorList>
            <person name="Kim M.K."/>
            <person name="Srinivasan S."/>
            <person name="Lee J.-J."/>
        </authorList>
    </citation>
    <scope>NUCLEOTIDE SEQUENCE [LARGE SCALE GENOMIC DNA]</scope>
    <source>
        <strain evidence="4">LCS9</strain>
    </source>
</reference>